<keyword evidence="3" id="KW-0862">Zinc</keyword>
<sequence>MTDTLASSTTLNGSDLNPLLSRTITDFHYPATVEDDGQISCFCGLNEDDGNTVACDICNKWQHIRCYYPQWAEGNVPDDLQHFCVECKPREFDSQAARARQANARSRKDLPQNGVTKRPASKTKKKPAVNGWPLDKRHDRTSASPREQGPPAKRPKTTHRPSNSTHQARKRSASAIHPRSISASPETSPQTYSHEFISAYQNDSYTTTSANCLDNLEIGAKFSSWLNHPEEIWKISGGLGLQDIFQRYDGDINVIDPPIDLITLQETYDDRVKTANGQTPMWKVATLKDPISNQSCIGELRGHVGFKEDYKAEPANRWSVLKHPEPFVFFHPYLPICIDARNEGTLLRYVRRSCDPNAELKVIITGAADYHFCFIATRDIEAGEEVAIAWDCARTVADMIRGPKIVKEDIDSLQQWISLVLSNCGPCACKRQDCLMARFDKRFSEDIERAPRAKARRKKDIHISPLNTHAVNSRSGSEVRRFEDDERDSRSATGSGKGSDSRDITPNTHYSTSGHIPEVSERERKKLAKEEEMFRRQEEQAIGKQTKKKRTSGGNTLDIPKSASSKQSPGLLRRMDTANGRVSKPTRQAKPATKPAMKRTQSIYVDAGVQCEMDAHETVAYAKQVPTLSRRRMAPLHQRLLDRCAQTNAAWKSSQRPHRRISRMTDDDGDTSMANGQFSETIPIASDEQSPANTPPSIKEPEDSHGPDNMKLTMPPPAVNPFATQPWTSSTPLTASVVESPAGSGSFALLSPSVQASLGPTTPAKKKMSLSDYTKRNKAKEHEGKPDRDSSPSSTVSGPITVQPAVSTAPSDDTIMEDSGTASAV</sequence>
<dbReference type="InterPro" id="IPR019787">
    <property type="entry name" value="Znf_PHD-finger"/>
</dbReference>
<dbReference type="SUPFAM" id="SSF57903">
    <property type="entry name" value="FYVE/PHD zinc finger"/>
    <property type="match status" value="1"/>
</dbReference>
<evidence type="ECO:0000256" key="3">
    <source>
        <dbReference type="ARBA" id="ARBA00022833"/>
    </source>
</evidence>
<dbReference type="GO" id="GO:0008270">
    <property type="term" value="F:zinc ion binding"/>
    <property type="evidence" value="ECO:0007669"/>
    <property type="project" value="UniProtKB-KW"/>
</dbReference>
<evidence type="ECO:0000313" key="8">
    <source>
        <dbReference type="Proteomes" id="UP000503462"/>
    </source>
</evidence>
<keyword evidence="4" id="KW-0156">Chromatin regulator</keyword>
<dbReference type="InterPro" id="IPR046341">
    <property type="entry name" value="SET_dom_sf"/>
</dbReference>
<feature type="region of interest" description="Disordered" evidence="5">
    <location>
        <begin position="647"/>
        <end position="729"/>
    </location>
</feature>
<evidence type="ECO:0000256" key="4">
    <source>
        <dbReference type="ARBA" id="ARBA00022853"/>
    </source>
</evidence>
<dbReference type="OrthoDB" id="1928087at2759"/>
<feature type="compositionally biased region" description="Polar residues" evidence="5">
    <location>
        <begin position="465"/>
        <end position="476"/>
    </location>
</feature>
<feature type="region of interest" description="Disordered" evidence="5">
    <location>
        <begin position="96"/>
        <end position="189"/>
    </location>
</feature>
<feature type="compositionally biased region" description="Basic and acidic residues" evidence="5">
    <location>
        <begin position="699"/>
        <end position="708"/>
    </location>
</feature>
<feature type="region of interest" description="Disordered" evidence="5">
    <location>
        <begin position="450"/>
        <end position="598"/>
    </location>
</feature>
<feature type="domain" description="SET" evidence="6">
    <location>
        <begin position="257"/>
        <end position="391"/>
    </location>
</feature>
<reference evidence="7 8" key="1">
    <citation type="journal article" date="2016" name="Sci. Rep.">
        <title>Peltaster fructicola genome reveals evolution from an invasive phytopathogen to an ectophytic parasite.</title>
        <authorList>
            <person name="Xu C."/>
            <person name="Chen H."/>
            <person name="Gleason M.L."/>
            <person name="Xu J.R."/>
            <person name="Liu H."/>
            <person name="Zhang R."/>
            <person name="Sun G."/>
        </authorList>
    </citation>
    <scope>NUCLEOTIDE SEQUENCE [LARGE SCALE GENOMIC DNA]</scope>
    <source>
        <strain evidence="7 8">LNHT1506</strain>
    </source>
</reference>
<keyword evidence="8" id="KW-1185">Reference proteome</keyword>
<evidence type="ECO:0000313" key="7">
    <source>
        <dbReference type="EMBL" id="QIX00964.1"/>
    </source>
</evidence>
<dbReference type="AlphaFoldDB" id="A0A6H0Y1T1"/>
<dbReference type="GO" id="GO:0070210">
    <property type="term" value="C:Rpd3L-Expanded complex"/>
    <property type="evidence" value="ECO:0007669"/>
    <property type="project" value="TreeGrafter"/>
</dbReference>
<dbReference type="SMART" id="SM00317">
    <property type="entry name" value="SET"/>
    <property type="match status" value="1"/>
</dbReference>
<dbReference type="EMBL" id="CP051142">
    <property type="protein sequence ID" value="QIX00964.1"/>
    <property type="molecule type" value="Genomic_DNA"/>
</dbReference>
<accession>A0A6H0Y1T1</accession>
<dbReference type="Gene3D" id="2.170.270.10">
    <property type="entry name" value="SET domain"/>
    <property type="match status" value="1"/>
</dbReference>
<evidence type="ECO:0000259" key="6">
    <source>
        <dbReference type="PROSITE" id="PS50280"/>
    </source>
</evidence>
<dbReference type="PROSITE" id="PS50280">
    <property type="entry name" value="SET"/>
    <property type="match status" value="1"/>
</dbReference>
<dbReference type="GO" id="GO:0034967">
    <property type="term" value="C:Set3 complex"/>
    <property type="evidence" value="ECO:0007669"/>
    <property type="project" value="TreeGrafter"/>
</dbReference>
<feature type="region of interest" description="Disordered" evidence="5">
    <location>
        <begin position="754"/>
        <end position="825"/>
    </location>
</feature>
<feature type="compositionally biased region" description="Polar residues" evidence="5">
    <location>
        <begin position="687"/>
        <end position="696"/>
    </location>
</feature>
<proteinExistence type="predicted"/>
<dbReference type="InterPro" id="IPR011011">
    <property type="entry name" value="Znf_FYVE_PHD"/>
</dbReference>
<evidence type="ECO:0000256" key="2">
    <source>
        <dbReference type="ARBA" id="ARBA00022771"/>
    </source>
</evidence>
<protein>
    <recommendedName>
        <fullName evidence="6">SET domain-containing protein</fullName>
    </recommendedName>
</protein>
<dbReference type="Pfam" id="PF00628">
    <property type="entry name" value="PHD"/>
    <property type="match status" value="1"/>
</dbReference>
<gene>
    <name evidence="7" type="ORF">AMS68_006481</name>
</gene>
<dbReference type="GO" id="GO:0006325">
    <property type="term" value="P:chromatin organization"/>
    <property type="evidence" value="ECO:0007669"/>
    <property type="project" value="UniProtKB-KW"/>
</dbReference>
<dbReference type="Proteomes" id="UP000503462">
    <property type="component" value="Chromosome 4"/>
</dbReference>
<feature type="compositionally biased region" description="Basic and acidic residues" evidence="5">
    <location>
        <begin position="518"/>
        <end position="541"/>
    </location>
</feature>
<keyword evidence="1" id="KW-0479">Metal-binding</keyword>
<feature type="compositionally biased region" description="Polar residues" evidence="5">
    <location>
        <begin position="504"/>
        <end position="514"/>
    </location>
</feature>
<keyword evidence="2" id="KW-0863">Zinc-finger</keyword>
<dbReference type="InterPro" id="IPR013083">
    <property type="entry name" value="Znf_RING/FYVE/PHD"/>
</dbReference>
<dbReference type="Gene3D" id="3.30.40.10">
    <property type="entry name" value="Zinc/RING finger domain, C3HC4 (zinc finger)"/>
    <property type="match status" value="1"/>
</dbReference>
<dbReference type="PANTHER" id="PTHR46462:SF3">
    <property type="entry name" value="UPSET, ISOFORM A"/>
    <property type="match status" value="1"/>
</dbReference>
<name>A0A6H0Y1T1_9PEZI</name>
<dbReference type="PANTHER" id="PTHR46462">
    <property type="entry name" value="UPSET, ISOFORM A"/>
    <property type="match status" value="1"/>
</dbReference>
<dbReference type="Pfam" id="PF00856">
    <property type="entry name" value="SET"/>
    <property type="match status" value="1"/>
</dbReference>
<organism evidence="7 8">
    <name type="scientific">Peltaster fructicola</name>
    <dbReference type="NCBI Taxonomy" id="286661"/>
    <lineage>
        <taxon>Eukaryota</taxon>
        <taxon>Fungi</taxon>
        <taxon>Dikarya</taxon>
        <taxon>Ascomycota</taxon>
        <taxon>Pezizomycotina</taxon>
        <taxon>Dothideomycetes</taxon>
        <taxon>Dothideomycetes incertae sedis</taxon>
        <taxon>Peltaster</taxon>
    </lineage>
</organism>
<feature type="compositionally biased region" description="Polar residues" evidence="5">
    <location>
        <begin position="791"/>
        <end position="811"/>
    </location>
</feature>
<dbReference type="GO" id="GO:0006355">
    <property type="term" value="P:regulation of DNA-templated transcription"/>
    <property type="evidence" value="ECO:0007669"/>
    <property type="project" value="TreeGrafter"/>
</dbReference>
<evidence type="ECO:0000256" key="5">
    <source>
        <dbReference type="SAM" id="MobiDB-lite"/>
    </source>
</evidence>
<feature type="compositionally biased region" description="Basic and acidic residues" evidence="5">
    <location>
        <begin position="780"/>
        <end position="790"/>
    </location>
</feature>
<feature type="compositionally biased region" description="Basic and acidic residues" evidence="5">
    <location>
        <begin position="477"/>
        <end position="490"/>
    </location>
</feature>
<dbReference type="SUPFAM" id="SSF82199">
    <property type="entry name" value="SET domain"/>
    <property type="match status" value="1"/>
</dbReference>
<evidence type="ECO:0000256" key="1">
    <source>
        <dbReference type="ARBA" id="ARBA00022723"/>
    </source>
</evidence>
<dbReference type="InterPro" id="IPR001214">
    <property type="entry name" value="SET_dom"/>
</dbReference>